<dbReference type="InterPro" id="IPR000719">
    <property type="entry name" value="Prot_kinase_dom"/>
</dbReference>
<comment type="catalytic activity">
    <reaction evidence="8">
        <text>L-seryl-[protein] + ATP = O-phospho-L-seryl-[protein] + ADP + H(+)</text>
        <dbReference type="Rhea" id="RHEA:17989"/>
        <dbReference type="Rhea" id="RHEA-COMP:9863"/>
        <dbReference type="Rhea" id="RHEA-COMP:11604"/>
        <dbReference type="ChEBI" id="CHEBI:15378"/>
        <dbReference type="ChEBI" id="CHEBI:29999"/>
        <dbReference type="ChEBI" id="CHEBI:30616"/>
        <dbReference type="ChEBI" id="CHEBI:83421"/>
        <dbReference type="ChEBI" id="CHEBI:456216"/>
        <dbReference type="EC" id="2.7.11.1"/>
    </reaction>
</comment>
<reference evidence="11 12" key="1">
    <citation type="journal article" date="2011" name="Nature">
        <title>Genome sequencing reveals insights into physiology and longevity of the naked mole rat.</title>
        <authorList>
            <person name="Kim E.B."/>
            <person name="Fang X."/>
            <person name="Fushan A.A."/>
            <person name="Huang Z."/>
            <person name="Lobanov A.V."/>
            <person name="Han L."/>
            <person name="Marino S.M."/>
            <person name="Sun X."/>
            <person name="Turanov A.A."/>
            <person name="Yang P."/>
            <person name="Yim S.H."/>
            <person name="Zhao X."/>
            <person name="Kasaikina M.V."/>
            <person name="Stoletzki N."/>
            <person name="Peng C."/>
            <person name="Polak P."/>
            <person name="Xiong Z."/>
            <person name="Kiezun A."/>
            <person name="Zhu Y."/>
            <person name="Chen Y."/>
            <person name="Kryukov G.V."/>
            <person name="Zhang Q."/>
            <person name="Peshkin L."/>
            <person name="Yang L."/>
            <person name="Bronson R.T."/>
            <person name="Buffenstein R."/>
            <person name="Wang B."/>
            <person name="Han C."/>
            <person name="Li Q."/>
            <person name="Chen L."/>
            <person name="Zhao W."/>
            <person name="Sunyaev S.R."/>
            <person name="Park T.J."/>
            <person name="Zhang G."/>
            <person name="Wang J."/>
            <person name="Gladyshev V.N."/>
        </authorList>
    </citation>
    <scope>NUCLEOTIDE SEQUENCE [LARGE SCALE GENOMIC DNA]</scope>
</reference>
<protein>
    <recommendedName>
        <fullName evidence="1">non-specific serine/threonine protein kinase</fullName>
        <ecNumber evidence="1">2.7.11.1</ecNumber>
    </recommendedName>
</protein>
<feature type="compositionally biased region" description="Polar residues" evidence="9">
    <location>
        <begin position="187"/>
        <end position="209"/>
    </location>
</feature>
<proteinExistence type="predicted"/>
<dbReference type="PANTHER" id="PTHR24346">
    <property type="entry name" value="MAP/MICROTUBULE AFFINITY-REGULATING KINASE"/>
    <property type="match status" value="1"/>
</dbReference>
<keyword evidence="6" id="KW-0067">ATP-binding</keyword>
<gene>
    <name evidence="11" type="ORF">GW7_19336</name>
</gene>
<dbReference type="PROSITE" id="PS00108">
    <property type="entry name" value="PROTEIN_KINASE_ST"/>
    <property type="match status" value="1"/>
</dbReference>
<dbReference type="InterPro" id="IPR011009">
    <property type="entry name" value="Kinase-like_dom_sf"/>
</dbReference>
<evidence type="ECO:0000256" key="1">
    <source>
        <dbReference type="ARBA" id="ARBA00012513"/>
    </source>
</evidence>
<dbReference type="AlphaFoldDB" id="G5BL90"/>
<evidence type="ECO:0000259" key="10">
    <source>
        <dbReference type="PROSITE" id="PS50011"/>
    </source>
</evidence>
<dbReference type="EMBL" id="JH170869">
    <property type="protein sequence ID" value="EHB10033.1"/>
    <property type="molecule type" value="Genomic_DNA"/>
</dbReference>
<dbReference type="SMART" id="SM00220">
    <property type="entry name" value="S_TKc"/>
    <property type="match status" value="1"/>
</dbReference>
<keyword evidence="3" id="KW-0808">Transferase</keyword>
<dbReference type="GO" id="GO:0035556">
    <property type="term" value="P:intracellular signal transduction"/>
    <property type="evidence" value="ECO:0007669"/>
    <property type="project" value="TreeGrafter"/>
</dbReference>
<organism evidence="11 12">
    <name type="scientific">Heterocephalus glaber</name>
    <name type="common">Naked mole rat</name>
    <dbReference type="NCBI Taxonomy" id="10181"/>
    <lineage>
        <taxon>Eukaryota</taxon>
        <taxon>Metazoa</taxon>
        <taxon>Chordata</taxon>
        <taxon>Craniata</taxon>
        <taxon>Vertebrata</taxon>
        <taxon>Euteleostomi</taxon>
        <taxon>Mammalia</taxon>
        <taxon>Eutheria</taxon>
        <taxon>Euarchontoglires</taxon>
        <taxon>Glires</taxon>
        <taxon>Rodentia</taxon>
        <taxon>Hystricomorpha</taxon>
        <taxon>Bathyergidae</taxon>
        <taxon>Heterocephalus</taxon>
    </lineage>
</organism>
<comment type="catalytic activity">
    <reaction evidence="7">
        <text>L-threonyl-[protein] + ATP = O-phospho-L-threonyl-[protein] + ADP + H(+)</text>
        <dbReference type="Rhea" id="RHEA:46608"/>
        <dbReference type="Rhea" id="RHEA-COMP:11060"/>
        <dbReference type="Rhea" id="RHEA-COMP:11605"/>
        <dbReference type="ChEBI" id="CHEBI:15378"/>
        <dbReference type="ChEBI" id="CHEBI:30013"/>
        <dbReference type="ChEBI" id="CHEBI:30616"/>
        <dbReference type="ChEBI" id="CHEBI:61977"/>
        <dbReference type="ChEBI" id="CHEBI:456216"/>
        <dbReference type="EC" id="2.7.11.1"/>
    </reaction>
</comment>
<evidence type="ECO:0000256" key="9">
    <source>
        <dbReference type="SAM" id="MobiDB-lite"/>
    </source>
</evidence>
<dbReference type="GO" id="GO:0005524">
    <property type="term" value="F:ATP binding"/>
    <property type="evidence" value="ECO:0007669"/>
    <property type="project" value="UniProtKB-KW"/>
</dbReference>
<keyword evidence="4" id="KW-0547">Nucleotide-binding</keyword>
<evidence type="ECO:0000256" key="5">
    <source>
        <dbReference type="ARBA" id="ARBA00022777"/>
    </source>
</evidence>
<evidence type="ECO:0000256" key="6">
    <source>
        <dbReference type="ARBA" id="ARBA00022840"/>
    </source>
</evidence>
<dbReference type="InParanoid" id="G5BL90"/>
<feature type="domain" description="Protein kinase" evidence="10">
    <location>
        <begin position="1"/>
        <end position="228"/>
    </location>
</feature>
<dbReference type="GO" id="GO:0050321">
    <property type="term" value="F:tau-protein kinase activity"/>
    <property type="evidence" value="ECO:0007669"/>
    <property type="project" value="TreeGrafter"/>
</dbReference>
<dbReference type="GO" id="GO:0005737">
    <property type="term" value="C:cytoplasm"/>
    <property type="evidence" value="ECO:0007669"/>
    <property type="project" value="TreeGrafter"/>
</dbReference>
<feature type="region of interest" description="Disordered" evidence="9">
    <location>
        <begin position="150"/>
        <end position="228"/>
    </location>
</feature>
<evidence type="ECO:0000256" key="4">
    <source>
        <dbReference type="ARBA" id="ARBA00022741"/>
    </source>
</evidence>
<feature type="compositionally biased region" description="Low complexity" evidence="9">
    <location>
        <begin position="150"/>
        <end position="161"/>
    </location>
</feature>
<evidence type="ECO:0000256" key="3">
    <source>
        <dbReference type="ARBA" id="ARBA00022679"/>
    </source>
</evidence>
<dbReference type="Gene3D" id="1.10.510.10">
    <property type="entry name" value="Transferase(Phosphotransferase) domain 1"/>
    <property type="match status" value="1"/>
</dbReference>
<dbReference type="Proteomes" id="UP000006813">
    <property type="component" value="Unassembled WGS sequence"/>
</dbReference>
<evidence type="ECO:0000313" key="11">
    <source>
        <dbReference type="EMBL" id="EHB10033.1"/>
    </source>
</evidence>
<evidence type="ECO:0000313" key="12">
    <source>
        <dbReference type="Proteomes" id="UP000006813"/>
    </source>
</evidence>
<sequence length="228" mass="25176">MVVAVKELEKAQVPAAYITLEVGILKDLQHPDIIHLLKVIKTKDKVHLVLEYVLGGNLRQHLCRTENHKLLEEEAQGIFQDIIRAVHYCPDHGIVHGDLKPHNVLINTQGHAKICDFGLGFHFLPGQEQWEVMLEGSEEEHHRLPTAPVLLLPGTLGAPPTQGDPNYRSMRSNSGGEHPIHGGSAKHGTSSQSQTWHILAQKSVQLSTEDQGHESAQVDLVLGPEPHS</sequence>
<name>G5BL90_HETGA</name>
<dbReference type="InterPro" id="IPR008271">
    <property type="entry name" value="Ser/Thr_kinase_AS"/>
</dbReference>
<keyword evidence="5 11" id="KW-0418">Kinase</keyword>
<dbReference type="SUPFAM" id="SSF56112">
    <property type="entry name" value="Protein kinase-like (PK-like)"/>
    <property type="match status" value="1"/>
</dbReference>
<evidence type="ECO:0000256" key="7">
    <source>
        <dbReference type="ARBA" id="ARBA00047899"/>
    </source>
</evidence>
<dbReference type="GO" id="GO:0000226">
    <property type="term" value="P:microtubule cytoskeleton organization"/>
    <property type="evidence" value="ECO:0007669"/>
    <property type="project" value="TreeGrafter"/>
</dbReference>
<dbReference type="PANTHER" id="PTHR24346:SF3">
    <property type="entry name" value="GENE 10662-RELATED"/>
    <property type="match status" value="1"/>
</dbReference>
<dbReference type="STRING" id="10181.G5BL90"/>
<dbReference type="Pfam" id="PF00069">
    <property type="entry name" value="Pkinase"/>
    <property type="match status" value="1"/>
</dbReference>
<dbReference type="EC" id="2.7.11.1" evidence="1"/>
<evidence type="ECO:0000256" key="8">
    <source>
        <dbReference type="ARBA" id="ARBA00048679"/>
    </source>
</evidence>
<evidence type="ECO:0000256" key="2">
    <source>
        <dbReference type="ARBA" id="ARBA00022527"/>
    </source>
</evidence>
<keyword evidence="2" id="KW-0723">Serine/threonine-protein kinase</keyword>
<accession>G5BL90</accession>
<dbReference type="PROSITE" id="PS50011">
    <property type="entry name" value="PROTEIN_KINASE_DOM"/>
    <property type="match status" value="1"/>
</dbReference>